<dbReference type="GO" id="GO:0008757">
    <property type="term" value="F:S-adenosylmethionine-dependent methyltransferase activity"/>
    <property type="evidence" value="ECO:0007669"/>
    <property type="project" value="UniProtKB-ARBA"/>
</dbReference>
<dbReference type="EMBL" id="BMYF01000012">
    <property type="protein sequence ID" value="GHB39767.1"/>
    <property type="molecule type" value="Genomic_DNA"/>
</dbReference>
<dbReference type="GO" id="GO:0003676">
    <property type="term" value="F:nucleic acid binding"/>
    <property type="evidence" value="ECO:0007669"/>
    <property type="project" value="InterPro"/>
</dbReference>
<evidence type="ECO:0000313" key="5">
    <source>
        <dbReference type="Proteomes" id="UP000642809"/>
    </source>
</evidence>
<dbReference type="AlphaFoldDB" id="A0A8J3G5J3"/>
<dbReference type="InterPro" id="IPR002052">
    <property type="entry name" value="DNA_methylase_N6_adenine_CS"/>
</dbReference>
<keyword evidence="1 4" id="KW-0489">Methyltransferase</keyword>
<dbReference type="GO" id="GO:0008170">
    <property type="term" value="F:N-methyltransferase activity"/>
    <property type="evidence" value="ECO:0007669"/>
    <property type="project" value="UniProtKB-ARBA"/>
</dbReference>
<dbReference type="Pfam" id="PF05175">
    <property type="entry name" value="MTS"/>
    <property type="match status" value="1"/>
</dbReference>
<protein>
    <submittedName>
        <fullName evidence="4">Methylase</fullName>
    </submittedName>
</protein>
<dbReference type="InterPro" id="IPR029063">
    <property type="entry name" value="SAM-dependent_MTases_sf"/>
</dbReference>
<gene>
    <name evidence="4" type="ORF">GCM10008106_21120</name>
</gene>
<sequence length="357" mass="41174">MSQNLLQAHRPEPIQVEGDILSFSRKSDIQETIQALVSGKQVLVEEYYSNGLDLLKELSGFLKNKHPKQSFLEQRAYRTEFRNLSNRILLSIKGHQLQVKKAPEIGWLAKLYPELSEFLLPFPQVQGLNSAWQWYKNGIQIPGLRNKIHPYYGVYFPTRFEHVTLFDNWLKRYQGPKKSAIDVGVGSGILSLLMVQHGFQKVFATDINANAIIGLTEFMGNTKLSRKIELDFGHLFGKWVKPTELIVFNPPWLPTAKESNKLDEAIYYNEALFPDFFEGAHQRLLPEGRLLIIFSNLAQITGVTDTHPIEQELLMGGRFELERCLKKSVKEASQKTQRNQHWRGEEVVELWELKLNL</sequence>
<evidence type="ECO:0000256" key="1">
    <source>
        <dbReference type="ARBA" id="ARBA00022603"/>
    </source>
</evidence>
<dbReference type="Proteomes" id="UP000642809">
    <property type="component" value="Unassembled WGS sequence"/>
</dbReference>
<comment type="caution">
    <text evidence="4">The sequence shown here is derived from an EMBL/GenBank/DDBJ whole genome shotgun (WGS) entry which is preliminary data.</text>
</comment>
<accession>A0A8J3G5J3</accession>
<proteinExistence type="predicted"/>
<dbReference type="GO" id="GO:0032259">
    <property type="term" value="P:methylation"/>
    <property type="evidence" value="ECO:0007669"/>
    <property type="project" value="UniProtKB-KW"/>
</dbReference>
<evidence type="ECO:0000313" key="4">
    <source>
        <dbReference type="EMBL" id="GHB39767.1"/>
    </source>
</evidence>
<dbReference type="PROSITE" id="PS00092">
    <property type="entry name" value="N6_MTASE"/>
    <property type="match status" value="1"/>
</dbReference>
<keyword evidence="1 4" id="KW-0808">Transferase</keyword>
<name>A0A8J3G5J3_9BACT</name>
<dbReference type="SUPFAM" id="SSF53335">
    <property type="entry name" value="S-adenosyl-L-methionine-dependent methyltransferases"/>
    <property type="match status" value="1"/>
</dbReference>
<reference evidence="4" key="1">
    <citation type="journal article" date="2014" name="Int. J. Syst. Evol. Microbiol.">
        <title>Complete genome sequence of Corynebacterium casei LMG S-19264T (=DSM 44701T), isolated from a smear-ripened cheese.</title>
        <authorList>
            <consortium name="US DOE Joint Genome Institute (JGI-PGF)"/>
            <person name="Walter F."/>
            <person name="Albersmeier A."/>
            <person name="Kalinowski J."/>
            <person name="Ruckert C."/>
        </authorList>
    </citation>
    <scope>NUCLEOTIDE SEQUENCE</scope>
    <source>
        <strain evidence="4">KCTC 23224</strain>
    </source>
</reference>
<keyword evidence="2" id="KW-0949">S-adenosyl-L-methionine</keyword>
<dbReference type="InterPro" id="IPR007848">
    <property type="entry name" value="Small_mtfrase_dom"/>
</dbReference>
<dbReference type="CDD" id="cd02440">
    <property type="entry name" value="AdoMet_MTases"/>
    <property type="match status" value="1"/>
</dbReference>
<evidence type="ECO:0000259" key="3">
    <source>
        <dbReference type="Pfam" id="PF05175"/>
    </source>
</evidence>
<reference evidence="4" key="2">
    <citation type="submission" date="2020-09" db="EMBL/GenBank/DDBJ databases">
        <authorList>
            <person name="Sun Q."/>
            <person name="Kim S."/>
        </authorList>
    </citation>
    <scope>NUCLEOTIDE SEQUENCE</scope>
    <source>
        <strain evidence="4">KCTC 23224</strain>
    </source>
</reference>
<dbReference type="Gene3D" id="3.40.50.150">
    <property type="entry name" value="Vaccinia Virus protein VP39"/>
    <property type="match status" value="1"/>
</dbReference>
<dbReference type="RefSeq" id="WP_189581937.1">
    <property type="nucleotide sequence ID" value="NZ_BMYF01000012.1"/>
</dbReference>
<feature type="domain" description="Methyltransferase small" evidence="3">
    <location>
        <begin position="176"/>
        <end position="296"/>
    </location>
</feature>
<organism evidence="4 5">
    <name type="scientific">Mongoliitalea lutea</name>
    <dbReference type="NCBI Taxonomy" id="849756"/>
    <lineage>
        <taxon>Bacteria</taxon>
        <taxon>Pseudomonadati</taxon>
        <taxon>Bacteroidota</taxon>
        <taxon>Cytophagia</taxon>
        <taxon>Cytophagales</taxon>
        <taxon>Cyclobacteriaceae</taxon>
        <taxon>Mongoliitalea</taxon>
    </lineage>
</organism>
<keyword evidence="5" id="KW-1185">Reference proteome</keyword>
<evidence type="ECO:0000256" key="2">
    <source>
        <dbReference type="ARBA" id="ARBA00022691"/>
    </source>
</evidence>